<dbReference type="KEGG" id="adl:AURDEDRAFT_26299"/>
<evidence type="ECO:0000313" key="5">
    <source>
        <dbReference type="Proteomes" id="UP000006514"/>
    </source>
</evidence>
<evidence type="ECO:0000259" key="3">
    <source>
        <dbReference type="PROSITE" id="PS50011"/>
    </source>
</evidence>
<keyword evidence="1" id="KW-0547">Nucleotide-binding</keyword>
<dbReference type="GO" id="GO:0005524">
    <property type="term" value="F:ATP binding"/>
    <property type="evidence" value="ECO:0007669"/>
    <property type="project" value="UniProtKB-KW"/>
</dbReference>
<dbReference type="GO" id="GO:0005634">
    <property type="term" value="C:nucleus"/>
    <property type="evidence" value="ECO:0007669"/>
    <property type="project" value="TreeGrafter"/>
</dbReference>
<dbReference type="InterPro" id="IPR050108">
    <property type="entry name" value="CDK"/>
</dbReference>
<evidence type="ECO:0000256" key="1">
    <source>
        <dbReference type="ARBA" id="ARBA00022741"/>
    </source>
</evidence>
<dbReference type="GO" id="GO:0004674">
    <property type="term" value="F:protein serine/threonine kinase activity"/>
    <property type="evidence" value="ECO:0007669"/>
    <property type="project" value="TreeGrafter"/>
</dbReference>
<dbReference type="OrthoDB" id="1732493at2759"/>
<proteinExistence type="predicted"/>
<feature type="non-terminal residue" evidence="4">
    <location>
        <position position="1"/>
    </location>
</feature>
<dbReference type="InterPro" id="IPR000719">
    <property type="entry name" value="Prot_kinase_dom"/>
</dbReference>
<accession>J0WJ67</accession>
<keyword evidence="5" id="KW-1185">Reference proteome</keyword>
<feature type="domain" description="Protein kinase" evidence="3">
    <location>
        <begin position="1"/>
        <end position="113"/>
    </location>
</feature>
<evidence type="ECO:0000313" key="4">
    <source>
        <dbReference type="EMBL" id="EJD32333.1"/>
    </source>
</evidence>
<dbReference type="Pfam" id="PF00069">
    <property type="entry name" value="Pkinase"/>
    <property type="match status" value="1"/>
</dbReference>
<dbReference type="AlphaFoldDB" id="J0WJ67"/>
<reference evidence="5" key="1">
    <citation type="journal article" date="2012" name="Science">
        <title>The Paleozoic origin of enzymatic lignin decomposition reconstructed from 31 fungal genomes.</title>
        <authorList>
            <person name="Floudas D."/>
            <person name="Binder M."/>
            <person name="Riley R."/>
            <person name="Barry K."/>
            <person name="Blanchette R.A."/>
            <person name="Henrissat B."/>
            <person name="Martinez A.T."/>
            <person name="Otillar R."/>
            <person name="Spatafora J.W."/>
            <person name="Yadav J.S."/>
            <person name="Aerts A."/>
            <person name="Benoit I."/>
            <person name="Boyd A."/>
            <person name="Carlson A."/>
            <person name="Copeland A."/>
            <person name="Coutinho P.M."/>
            <person name="de Vries R.P."/>
            <person name="Ferreira P."/>
            <person name="Findley K."/>
            <person name="Foster B."/>
            <person name="Gaskell J."/>
            <person name="Glotzer D."/>
            <person name="Gorecki P."/>
            <person name="Heitman J."/>
            <person name="Hesse C."/>
            <person name="Hori C."/>
            <person name="Igarashi K."/>
            <person name="Jurgens J.A."/>
            <person name="Kallen N."/>
            <person name="Kersten P."/>
            <person name="Kohler A."/>
            <person name="Kuees U."/>
            <person name="Kumar T.K.A."/>
            <person name="Kuo A."/>
            <person name="LaButti K."/>
            <person name="Larrondo L.F."/>
            <person name="Lindquist E."/>
            <person name="Ling A."/>
            <person name="Lombard V."/>
            <person name="Lucas S."/>
            <person name="Lundell T."/>
            <person name="Martin R."/>
            <person name="McLaughlin D.J."/>
            <person name="Morgenstern I."/>
            <person name="Morin E."/>
            <person name="Murat C."/>
            <person name="Nagy L.G."/>
            <person name="Nolan M."/>
            <person name="Ohm R.A."/>
            <person name="Patyshakuliyeva A."/>
            <person name="Rokas A."/>
            <person name="Ruiz-Duenas F.J."/>
            <person name="Sabat G."/>
            <person name="Salamov A."/>
            <person name="Samejima M."/>
            <person name="Schmutz J."/>
            <person name="Slot J.C."/>
            <person name="St John F."/>
            <person name="Stenlid J."/>
            <person name="Sun H."/>
            <person name="Sun S."/>
            <person name="Syed K."/>
            <person name="Tsang A."/>
            <person name="Wiebenga A."/>
            <person name="Young D."/>
            <person name="Pisabarro A."/>
            <person name="Eastwood D.C."/>
            <person name="Martin F."/>
            <person name="Cullen D."/>
            <person name="Grigoriev I.V."/>
            <person name="Hibbett D.S."/>
        </authorList>
    </citation>
    <scope>NUCLEOTIDE SEQUENCE [LARGE SCALE GENOMIC DNA]</scope>
    <source>
        <strain evidence="5">TFB10046</strain>
    </source>
</reference>
<dbReference type="EMBL" id="JH689075">
    <property type="protein sequence ID" value="EJD32333.1"/>
    <property type="molecule type" value="Genomic_DNA"/>
</dbReference>
<organism evidence="4 5">
    <name type="scientific">Auricularia subglabra (strain TFB-10046 / SS5)</name>
    <name type="common">White-rot fungus</name>
    <name type="synonym">Auricularia delicata (strain TFB10046)</name>
    <dbReference type="NCBI Taxonomy" id="717982"/>
    <lineage>
        <taxon>Eukaryota</taxon>
        <taxon>Fungi</taxon>
        <taxon>Dikarya</taxon>
        <taxon>Basidiomycota</taxon>
        <taxon>Agaricomycotina</taxon>
        <taxon>Agaricomycetes</taxon>
        <taxon>Auriculariales</taxon>
        <taxon>Auriculariaceae</taxon>
        <taxon>Auricularia</taxon>
    </lineage>
</organism>
<dbReference type="eggNOG" id="KOG0660">
    <property type="taxonomic scope" value="Eukaryota"/>
</dbReference>
<keyword evidence="4" id="KW-0418">Kinase</keyword>
<gene>
    <name evidence="4" type="ORF">AURDEDRAFT_26299</name>
</gene>
<dbReference type="Gene3D" id="1.10.510.10">
    <property type="entry name" value="Transferase(Phosphotransferase) domain 1"/>
    <property type="match status" value="1"/>
</dbReference>
<dbReference type="InterPro" id="IPR011009">
    <property type="entry name" value="Kinase-like_dom_sf"/>
</dbReference>
<keyword evidence="2" id="KW-0067">ATP-binding</keyword>
<dbReference type="InParanoid" id="J0WJ67"/>
<dbReference type="SUPFAM" id="SSF56112">
    <property type="entry name" value="Protein kinase-like (PK-like)"/>
    <property type="match status" value="1"/>
</dbReference>
<protein>
    <submittedName>
        <fullName evidence="4">Pkinase-domain-containing protein</fullName>
    </submittedName>
</protein>
<feature type="non-terminal residue" evidence="4">
    <location>
        <position position="117"/>
    </location>
</feature>
<name>J0WJ67_AURST</name>
<sequence length="117" mass="12438">VKTLWYRAPEVSLGGDTYGAQTDTWSCGCIFAEMITGRVLFAGKDSSGQLKLVVGTTPDTGSRNTGPEPSVSIVGASAIFANTPLAADLLDSMLQMEPRARLEPVHALAHAYFETPH</sequence>
<dbReference type="PROSITE" id="PS50011">
    <property type="entry name" value="PROTEIN_KINASE_DOM"/>
    <property type="match status" value="1"/>
</dbReference>
<dbReference type="Proteomes" id="UP000006514">
    <property type="component" value="Unassembled WGS sequence"/>
</dbReference>
<dbReference type="PANTHER" id="PTHR24056">
    <property type="entry name" value="CELL DIVISION PROTEIN KINASE"/>
    <property type="match status" value="1"/>
</dbReference>
<keyword evidence="4" id="KW-0808">Transferase</keyword>
<evidence type="ECO:0000256" key="2">
    <source>
        <dbReference type="ARBA" id="ARBA00022840"/>
    </source>
</evidence>